<gene>
    <name evidence="1" type="ORF">R1flu_021259</name>
</gene>
<dbReference type="AlphaFoldDB" id="A0ABD1ZNV3"/>
<evidence type="ECO:0000313" key="2">
    <source>
        <dbReference type="Proteomes" id="UP001605036"/>
    </source>
</evidence>
<organism evidence="1 2">
    <name type="scientific">Riccia fluitans</name>
    <dbReference type="NCBI Taxonomy" id="41844"/>
    <lineage>
        <taxon>Eukaryota</taxon>
        <taxon>Viridiplantae</taxon>
        <taxon>Streptophyta</taxon>
        <taxon>Embryophyta</taxon>
        <taxon>Marchantiophyta</taxon>
        <taxon>Marchantiopsida</taxon>
        <taxon>Marchantiidae</taxon>
        <taxon>Marchantiales</taxon>
        <taxon>Ricciaceae</taxon>
        <taxon>Riccia</taxon>
    </lineage>
</organism>
<keyword evidence="2" id="KW-1185">Reference proteome</keyword>
<evidence type="ECO:0000313" key="1">
    <source>
        <dbReference type="EMBL" id="KAL2653131.1"/>
    </source>
</evidence>
<sequence>MCAGTIDVDDRLFQQALRCTLGEDSGAKECAVQLLQVYALSWKSRSERKLREGTSSKGVLIFLQCFVFCEHVREVSKLLRSNSLKSTVFDLPTSGK</sequence>
<protein>
    <submittedName>
        <fullName evidence="1">Uncharacterized protein</fullName>
    </submittedName>
</protein>
<accession>A0ABD1ZNV3</accession>
<comment type="caution">
    <text evidence="1">The sequence shown here is derived from an EMBL/GenBank/DDBJ whole genome shotgun (WGS) entry which is preliminary data.</text>
</comment>
<reference evidence="1 2" key="1">
    <citation type="submission" date="2024-09" db="EMBL/GenBank/DDBJ databases">
        <title>Chromosome-scale assembly of Riccia fluitans.</title>
        <authorList>
            <person name="Paukszto L."/>
            <person name="Sawicki J."/>
            <person name="Karawczyk K."/>
            <person name="Piernik-Szablinska J."/>
            <person name="Szczecinska M."/>
            <person name="Mazdziarz M."/>
        </authorList>
    </citation>
    <scope>NUCLEOTIDE SEQUENCE [LARGE SCALE GENOMIC DNA]</scope>
    <source>
        <strain evidence="1">Rf_01</strain>
        <tissue evidence="1">Aerial parts of the thallus</tissue>
    </source>
</reference>
<name>A0ABD1ZNV3_9MARC</name>
<proteinExistence type="predicted"/>
<dbReference type="Proteomes" id="UP001605036">
    <property type="component" value="Unassembled WGS sequence"/>
</dbReference>
<dbReference type="EMBL" id="JBHFFA010000001">
    <property type="protein sequence ID" value="KAL2653131.1"/>
    <property type="molecule type" value="Genomic_DNA"/>
</dbReference>